<evidence type="ECO:0008006" key="6">
    <source>
        <dbReference type="Google" id="ProtNLM"/>
    </source>
</evidence>
<dbReference type="PANTHER" id="PTHR45588">
    <property type="entry name" value="TPR DOMAIN-CONTAINING PROTEIN"/>
    <property type="match status" value="1"/>
</dbReference>
<comment type="caution">
    <text evidence="4">The sequence shown here is derived from an EMBL/GenBank/DDBJ whole genome shotgun (WGS) entry which is preliminary data.</text>
</comment>
<sequence length="576" mass="65049">MSFSLDNIPVKKPSADYGYDVGTYERKVTTQNRDAQVWFNRGLVWSYSFHHEEACECFKQALAHDPDFAMAYWGFAFAAGPNYNKTWPMFDKNDLERTVATCHAASQLALQKASSGSASSTITPVENALIHALQKRYPTDDIKSIDFDAQNEAYADAMRAVYREFGAGDLDITALCADAIMVWKARKFFDIKTGQPLLESPVVEVRGLLERGLATPGVRHHAGIPHLYIHLMERSNTPEVALGAADIIRRLVPDAGHMAHMPTHLDVLVGEYRRSMAYNHIATVADDKYFADRGGVNFYSYYRLHNYHSLIYAAMLAGQSRVALESVDRMEATITEEMIRLDSPPMADWLEFFKAVRVHVLIRFGMWRELKDLPVPEDKELYCVTTVMTYYGKGIAYAATNDLDNAHAQRELFRQAAIKVPPTRLDYPNRIVDVLLVATAMLDGEIAYREKNYEAAFHNLREAIRHEDALMYTEPWGWMLPARHAYGALSLEQGLVEQAATAYAEDLGLQENLSRAHQHPRNVWALHGYHECLVRLGRKPEALIIKKLLTFAQAEADVPIGSSCFCRLEALGKCCD</sequence>
<dbReference type="PROSITE" id="PS50005">
    <property type="entry name" value="TPR"/>
    <property type="match status" value="1"/>
</dbReference>
<protein>
    <recommendedName>
        <fullName evidence="6">TPR domain protein</fullName>
    </recommendedName>
</protein>
<gene>
    <name evidence="4" type="ORF">SBRCBS47491_009307</name>
</gene>
<dbReference type="SUPFAM" id="SSF48452">
    <property type="entry name" value="TPR-like"/>
    <property type="match status" value="2"/>
</dbReference>
<accession>A0ABP0CU81</accession>
<evidence type="ECO:0000313" key="4">
    <source>
        <dbReference type="EMBL" id="CAK7235481.1"/>
    </source>
</evidence>
<organism evidence="4 5">
    <name type="scientific">Sporothrix bragantina</name>
    <dbReference type="NCBI Taxonomy" id="671064"/>
    <lineage>
        <taxon>Eukaryota</taxon>
        <taxon>Fungi</taxon>
        <taxon>Dikarya</taxon>
        <taxon>Ascomycota</taxon>
        <taxon>Pezizomycotina</taxon>
        <taxon>Sordariomycetes</taxon>
        <taxon>Sordariomycetidae</taxon>
        <taxon>Ophiostomatales</taxon>
        <taxon>Ophiostomataceae</taxon>
        <taxon>Sporothrix</taxon>
    </lineage>
</organism>
<feature type="repeat" description="TPR" evidence="3">
    <location>
        <begin position="35"/>
        <end position="68"/>
    </location>
</feature>
<proteinExistence type="predicted"/>
<dbReference type="PANTHER" id="PTHR45588:SF1">
    <property type="entry name" value="WW DOMAIN-CONTAINING PROTEIN"/>
    <property type="match status" value="1"/>
</dbReference>
<name>A0ABP0CU81_9PEZI</name>
<evidence type="ECO:0000313" key="5">
    <source>
        <dbReference type="Proteomes" id="UP001642406"/>
    </source>
</evidence>
<keyword evidence="1" id="KW-0677">Repeat</keyword>
<evidence type="ECO:0000256" key="3">
    <source>
        <dbReference type="PROSITE-ProRule" id="PRU00339"/>
    </source>
</evidence>
<dbReference type="InterPro" id="IPR019734">
    <property type="entry name" value="TPR_rpt"/>
</dbReference>
<dbReference type="InterPro" id="IPR011990">
    <property type="entry name" value="TPR-like_helical_dom_sf"/>
</dbReference>
<reference evidence="4 5" key="1">
    <citation type="submission" date="2024-01" db="EMBL/GenBank/DDBJ databases">
        <authorList>
            <person name="Allen C."/>
            <person name="Tagirdzhanova G."/>
        </authorList>
    </citation>
    <scope>NUCLEOTIDE SEQUENCE [LARGE SCALE GENOMIC DNA]</scope>
</reference>
<dbReference type="Gene3D" id="1.25.40.10">
    <property type="entry name" value="Tetratricopeptide repeat domain"/>
    <property type="match status" value="2"/>
</dbReference>
<dbReference type="InterPro" id="IPR013105">
    <property type="entry name" value="TPR_2"/>
</dbReference>
<dbReference type="SMART" id="SM00028">
    <property type="entry name" value="TPR"/>
    <property type="match status" value="2"/>
</dbReference>
<keyword evidence="2 3" id="KW-0802">TPR repeat</keyword>
<dbReference type="EMBL" id="CAWUHC010000142">
    <property type="protein sequence ID" value="CAK7235481.1"/>
    <property type="molecule type" value="Genomic_DNA"/>
</dbReference>
<keyword evidence="5" id="KW-1185">Reference proteome</keyword>
<dbReference type="Pfam" id="PF07719">
    <property type="entry name" value="TPR_2"/>
    <property type="match status" value="1"/>
</dbReference>
<evidence type="ECO:0000256" key="2">
    <source>
        <dbReference type="ARBA" id="ARBA00022803"/>
    </source>
</evidence>
<evidence type="ECO:0000256" key="1">
    <source>
        <dbReference type="ARBA" id="ARBA00022737"/>
    </source>
</evidence>
<dbReference type="Proteomes" id="UP001642406">
    <property type="component" value="Unassembled WGS sequence"/>
</dbReference>